<evidence type="ECO:0000313" key="3">
    <source>
        <dbReference type="EMBL" id="MCP2012814.1"/>
    </source>
</evidence>
<reference evidence="3" key="1">
    <citation type="submission" date="2022-03" db="EMBL/GenBank/DDBJ databases">
        <title>Genome Encyclopedia of Bacteria and Archaea VI: Functional Genomics of Type Strains.</title>
        <authorList>
            <person name="Whitman W."/>
        </authorList>
    </citation>
    <scope>NUCLEOTIDE SEQUENCE</scope>
    <source>
        <strain evidence="3">HSC-15S17</strain>
    </source>
</reference>
<organism evidence="3 4">
    <name type="scientific">Duganella violaceipulchra</name>
    <dbReference type="NCBI Taxonomy" id="2849652"/>
    <lineage>
        <taxon>Bacteria</taxon>
        <taxon>Pseudomonadati</taxon>
        <taxon>Pseudomonadota</taxon>
        <taxon>Betaproteobacteria</taxon>
        <taxon>Burkholderiales</taxon>
        <taxon>Oxalobacteraceae</taxon>
        <taxon>Telluria group</taxon>
        <taxon>Duganella</taxon>
    </lineage>
</organism>
<comment type="caution">
    <text evidence="3">The sequence shown here is derived from an EMBL/GenBank/DDBJ whole genome shotgun (WGS) entry which is preliminary data.</text>
</comment>
<dbReference type="Pfam" id="PF01609">
    <property type="entry name" value="DDE_Tnp_1"/>
    <property type="match status" value="1"/>
</dbReference>
<name>A0ABT1GWZ8_9BURK</name>
<dbReference type="InterPro" id="IPR008490">
    <property type="entry name" value="Transposase_InsH_N"/>
</dbReference>
<dbReference type="EMBL" id="JALJZU010000036">
    <property type="protein sequence ID" value="MCP2012814.1"/>
    <property type="molecule type" value="Genomic_DNA"/>
</dbReference>
<dbReference type="PANTHER" id="PTHR33803">
    <property type="entry name" value="IS1478 TRANSPOSASE"/>
    <property type="match status" value="1"/>
</dbReference>
<accession>A0ABT1GWZ8</accession>
<dbReference type="Pfam" id="PF05598">
    <property type="entry name" value="DUF772"/>
    <property type="match status" value="1"/>
</dbReference>
<gene>
    <name evidence="3" type="ORF">L1274_006585</name>
</gene>
<dbReference type="NCBIfam" id="NF033578">
    <property type="entry name" value="transpos_IS5_1"/>
    <property type="match status" value="1"/>
</dbReference>
<evidence type="ECO:0000259" key="1">
    <source>
        <dbReference type="Pfam" id="PF01609"/>
    </source>
</evidence>
<dbReference type="InterPro" id="IPR047710">
    <property type="entry name" value="Transpos_IS5-like"/>
</dbReference>
<proteinExistence type="predicted"/>
<feature type="domain" description="Transposase InsH N-terminal" evidence="2">
    <location>
        <begin position="5"/>
        <end position="103"/>
    </location>
</feature>
<dbReference type="PANTHER" id="PTHR33803:SF3">
    <property type="entry name" value="BLL1974 PROTEIN"/>
    <property type="match status" value="1"/>
</dbReference>
<evidence type="ECO:0000313" key="4">
    <source>
        <dbReference type="Proteomes" id="UP001162889"/>
    </source>
</evidence>
<evidence type="ECO:0000259" key="2">
    <source>
        <dbReference type="Pfam" id="PF05598"/>
    </source>
</evidence>
<dbReference type="Proteomes" id="UP001162889">
    <property type="component" value="Unassembled WGS sequence"/>
</dbReference>
<sequence length="452" mass="51920">MFRQRLDELVDLKHPLAQLATHIDWTVFEREWAGHFPSSRGRPATSTRMIAGLLYLQHTFALSDEDVVWGWVENPYWQLFCGETWFQHRPPIDPSSLTRWRKRIGEAGLEWMLTQTIKAAESAQVVKRQSFQKVIVDSTVQEKAIAHPTDSKLLELARRHLVKLAAEAGLTLRQNYNRQAPKLAVQIGRYAHAKQYKRMRASLKKLKTVVGRVWRDVERQLGKAPEALQQRGCQLLAKVERLLTQKQRDKNKLYSLHAPETECIAKGKTRQPYEFGVKVSIATTHKEGLVVGMRSMPGNPYDGHTLYETLEQVAILTECQPKEVFVDLGYRGADVQQGTKVYHHKLKRDITPRLRRDIRRRSAIEPAIGHMKNDGRLRRNWLQGVHGDAFNALLCGCGHNLRMILRKLRLFFAFIAAWLPSLHLASPRHMASALLFDEAGDSYRQQPGLSLR</sequence>
<protein>
    <submittedName>
        <fullName evidence="3">IS5 family transposase</fullName>
    </submittedName>
</protein>
<feature type="domain" description="Transposase IS4-like" evidence="1">
    <location>
        <begin position="268"/>
        <end position="381"/>
    </location>
</feature>
<dbReference type="InterPro" id="IPR002559">
    <property type="entry name" value="Transposase_11"/>
</dbReference>
<keyword evidence="4" id="KW-1185">Reference proteome</keyword>